<protein>
    <recommendedName>
        <fullName evidence="2">HNH nuclease domain-containing protein</fullName>
    </recommendedName>
</protein>
<dbReference type="Proteomes" id="UP001271007">
    <property type="component" value="Unassembled WGS sequence"/>
</dbReference>
<sequence length="418" mass="46524">MESTFASIIPSTSGAPNHPSEPAVEHPATFIIHRITIKHPGYGGNNTLLALPACDGISKSHAHYATVHAACSIIAYSSADGWLSPSRNGEPRTEPDTEGLVPAGVYFFHVTTEDGEPFAVFPNFRVWPFRYGKGFVLWRQAAYEATALVSPAAPRTTETCRITNKSLACETSHIVPTSEKSWFADNEMDQYGELGGRTGQDVADCASNLLRLRRDVHYLWDNYYFSIVPKCTPESGDKGTWHTHSMSQDQEVYEDFHNKPTEPLAGRTAEYLFARFAWDIFPKLIGFLQSSQPRRLAVRQANGDVDVKFYTPPECRRFAEAQGRGRSASPTKRSRKDDSDSLAEEAEIDCYSRKRPRTCSTLSDLDCLDSGVSDMSQSSSWNHGGPPVRLELFKRTEGCVDGYEPRGRTRHRGLALTT</sequence>
<evidence type="ECO:0000256" key="1">
    <source>
        <dbReference type="SAM" id="MobiDB-lite"/>
    </source>
</evidence>
<evidence type="ECO:0000313" key="3">
    <source>
        <dbReference type="EMBL" id="KAK3046438.1"/>
    </source>
</evidence>
<dbReference type="Pfam" id="PF13391">
    <property type="entry name" value="HNH_2"/>
    <property type="match status" value="1"/>
</dbReference>
<dbReference type="EMBL" id="JAWDJX010000092">
    <property type="protein sequence ID" value="KAK3046438.1"/>
    <property type="molecule type" value="Genomic_DNA"/>
</dbReference>
<evidence type="ECO:0000313" key="4">
    <source>
        <dbReference type="Proteomes" id="UP001271007"/>
    </source>
</evidence>
<name>A0AAJ0D5J1_9PEZI</name>
<evidence type="ECO:0000259" key="2">
    <source>
        <dbReference type="Pfam" id="PF13391"/>
    </source>
</evidence>
<feature type="compositionally biased region" description="Polar residues" evidence="1">
    <location>
        <begin position="1"/>
        <end position="15"/>
    </location>
</feature>
<keyword evidence="4" id="KW-1185">Reference proteome</keyword>
<organism evidence="3 4">
    <name type="scientific">Extremus antarcticus</name>
    <dbReference type="NCBI Taxonomy" id="702011"/>
    <lineage>
        <taxon>Eukaryota</taxon>
        <taxon>Fungi</taxon>
        <taxon>Dikarya</taxon>
        <taxon>Ascomycota</taxon>
        <taxon>Pezizomycotina</taxon>
        <taxon>Dothideomycetes</taxon>
        <taxon>Dothideomycetidae</taxon>
        <taxon>Mycosphaerellales</taxon>
        <taxon>Extremaceae</taxon>
        <taxon>Extremus</taxon>
    </lineage>
</organism>
<dbReference type="AlphaFoldDB" id="A0AAJ0D5J1"/>
<gene>
    <name evidence="3" type="ORF">LTR09_012077</name>
</gene>
<reference evidence="3" key="1">
    <citation type="submission" date="2023-04" db="EMBL/GenBank/DDBJ databases">
        <title>Black Yeasts Isolated from many extreme environments.</title>
        <authorList>
            <person name="Coleine C."/>
            <person name="Stajich J.E."/>
            <person name="Selbmann L."/>
        </authorList>
    </citation>
    <scope>NUCLEOTIDE SEQUENCE</scope>
    <source>
        <strain evidence="3">CCFEE 5312</strain>
    </source>
</reference>
<feature type="domain" description="HNH nuclease" evidence="2">
    <location>
        <begin position="160"/>
        <end position="228"/>
    </location>
</feature>
<comment type="caution">
    <text evidence="3">The sequence shown here is derived from an EMBL/GenBank/DDBJ whole genome shotgun (WGS) entry which is preliminary data.</text>
</comment>
<accession>A0AAJ0D5J1</accession>
<feature type="region of interest" description="Disordered" evidence="1">
    <location>
        <begin position="1"/>
        <end position="23"/>
    </location>
</feature>
<feature type="region of interest" description="Disordered" evidence="1">
    <location>
        <begin position="320"/>
        <end position="340"/>
    </location>
</feature>
<proteinExistence type="predicted"/>
<dbReference type="InterPro" id="IPR003615">
    <property type="entry name" value="HNH_nuc"/>
</dbReference>